<reference evidence="1" key="1">
    <citation type="journal article" date="2016" name="Toxicon">
        <title>The first report on transcriptome analysis of the venom gland of Iranian scorpion, Hemiscorpius lepturus.</title>
        <authorList>
            <person name="Kazemi-Lomedasht F."/>
            <person name="Khalaj V."/>
            <person name="Bagheri K.P."/>
            <person name="Behdani M."/>
            <person name="Shahbazzadeh D."/>
        </authorList>
    </citation>
    <scope>NUCLEOTIDE SEQUENCE</scope>
    <source>
        <strain evidence="1">HLAMP1</strain>
        <tissue evidence="1">Venom gland</tissue>
    </source>
</reference>
<name>A0A1L4BJ80_HEMLE</name>
<evidence type="ECO:0000313" key="1">
    <source>
        <dbReference type="EMBL" id="API81362.1"/>
    </source>
</evidence>
<sequence>MQILDQTEAGFWGKVWDTVKNVASKVIGKQGLRNLDQLDDLYDSDLSDVKLLEEFFK</sequence>
<protein>
    <submittedName>
        <fullName evidence="1">Venom toxin</fullName>
    </submittedName>
</protein>
<dbReference type="EMBL" id="KX924499">
    <property type="protein sequence ID" value="API81362.1"/>
    <property type="molecule type" value="mRNA"/>
</dbReference>
<accession>A0A1L4BJ80</accession>
<proteinExistence type="evidence at transcript level"/>
<organism evidence="1">
    <name type="scientific">Hemiscorpius lepturus</name>
    <name type="common">Scorpion</name>
    <dbReference type="NCBI Taxonomy" id="520031"/>
    <lineage>
        <taxon>Eukaryota</taxon>
        <taxon>Metazoa</taxon>
        <taxon>Ecdysozoa</taxon>
        <taxon>Arthropoda</taxon>
        <taxon>Chelicerata</taxon>
        <taxon>Arachnida</taxon>
        <taxon>Scorpiones</taxon>
        <taxon>Iurida</taxon>
        <taxon>Scorpionoidea</taxon>
        <taxon>Hemiscorpiidae</taxon>
    </lineage>
</organism>
<dbReference type="AlphaFoldDB" id="A0A1L4BJ80"/>